<dbReference type="EMBL" id="CACRXK020000451">
    <property type="protein sequence ID" value="CAB3981983.1"/>
    <property type="molecule type" value="Genomic_DNA"/>
</dbReference>
<gene>
    <name evidence="1" type="ORF">PACLA_8A079847</name>
</gene>
<proteinExistence type="predicted"/>
<evidence type="ECO:0000313" key="1">
    <source>
        <dbReference type="EMBL" id="CAB3981983.1"/>
    </source>
</evidence>
<comment type="caution">
    <text evidence="1">The sequence shown here is derived from an EMBL/GenBank/DDBJ whole genome shotgun (WGS) entry which is preliminary data.</text>
</comment>
<evidence type="ECO:0000313" key="2">
    <source>
        <dbReference type="Proteomes" id="UP001152795"/>
    </source>
</evidence>
<protein>
    <submittedName>
        <fullName evidence="1">Zinc finger and SCAN domain-containing 22</fullName>
    </submittedName>
</protein>
<sequence>MITFKDYLVWYNNLDVEPFVKAIEKMFEFYQPRSLDLFKDGISVPGYHEIDKTLIRGGKLCKQIWGADANALDLWALSQPMPTGYYVRWKKENNFKKEEYFNKISIEWLDYITYHDEVDTKHEHNHGKKRIGRFVVDGLDSSTNTIYELNSCYFHGHNCELNPHEFNEKMQFTDEQTLLPNS</sequence>
<keyword evidence="2" id="KW-1185">Reference proteome</keyword>
<dbReference type="PANTHER" id="PTHR33206">
    <property type="entry name" value="PROTEIN CBG10425"/>
    <property type="match status" value="1"/>
</dbReference>
<accession>A0A7D9HJ81</accession>
<dbReference type="OrthoDB" id="414982at2759"/>
<dbReference type="PANTHER" id="PTHR33206:SF1">
    <property type="entry name" value="DNA-DIRECTED DNA POLYMERASE"/>
    <property type="match status" value="1"/>
</dbReference>
<reference evidence="1" key="1">
    <citation type="submission" date="2020-04" db="EMBL/GenBank/DDBJ databases">
        <authorList>
            <person name="Alioto T."/>
            <person name="Alioto T."/>
            <person name="Gomez Garrido J."/>
        </authorList>
    </citation>
    <scope>NUCLEOTIDE SEQUENCE</scope>
    <source>
        <strain evidence="1">A484AB</strain>
    </source>
</reference>
<dbReference type="AlphaFoldDB" id="A0A7D9HJ81"/>
<name>A0A7D9HJ81_PARCT</name>
<organism evidence="1 2">
    <name type="scientific">Paramuricea clavata</name>
    <name type="common">Red gorgonian</name>
    <name type="synonym">Violescent sea-whip</name>
    <dbReference type="NCBI Taxonomy" id="317549"/>
    <lineage>
        <taxon>Eukaryota</taxon>
        <taxon>Metazoa</taxon>
        <taxon>Cnidaria</taxon>
        <taxon>Anthozoa</taxon>
        <taxon>Octocorallia</taxon>
        <taxon>Malacalcyonacea</taxon>
        <taxon>Plexauridae</taxon>
        <taxon>Paramuricea</taxon>
    </lineage>
</organism>
<dbReference type="Proteomes" id="UP001152795">
    <property type="component" value="Unassembled WGS sequence"/>
</dbReference>